<name>A0A2N9XC27_9NEIS</name>
<dbReference type="AlphaFoldDB" id="A0A2N9XC27"/>
<dbReference type="Proteomes" id="UP000229970">
    <property type="component" value="Unassembled WGS sequence"/>
</dbReference>
<organism evidence="1 2">
    <name type="scientific">Snodgrassella alvi</name>
    <dbReference type="NCBI Taxonomy" id="1196083"/>
    <lineage>
        <taxon>Bacteria</taxon>
        <taxon>Pseudomonadati</taxon>
        <taxon>Pseudomonadota</taxon>
        <taxon>Betaproteobacteria</taxon>
        <taxon>Neisseriales</taxon>
        <taxon>Neisseriaceae</taxon>
        <taxon>Snodgrassella</taxon>
    </lineage>
</organism>
<accession>A0A2N9XC27</accession>
<protein>
    <submittedName>
        <fullName evidence="1">Uncharacterized protein</fullName>
    </submittedName>
</protein>
<evidence type="ECO:0000313" key="2">
    <source>
        <dbReference type="Proteomes" id="UP000229970"/>
    </source>
</evidence>
<proteinExistence type="predicted"/>
<comment type="caution">
    <text evidence="1">The sequence shown here is derived from an EMBL/GenBank/DDBJ whole genome shotgun (WGS) entry which is preliminary data.</text>
</comment>
<dbReference type="EMBL" id="MEIP01000028">
    <property type="protein sequence ID" value="PIT44200.1"/>
    <property type="molecule type" value="Genomic_DNA"/>
</dbReference>
<gene>
    <name evidence="1" type="ORF">BHC46_11250</name>
</gene>
<reference evidence="1 2" key="1">
    <citation type="journal article" date="2017" name="MBio">
        <title>Type VI secretion-mediated competition in the bee gut microbiome.</title>
        <authorList>
            <person name="Steele M.I."/>
            <person name="Kwong W.K."/>
            <person name="Powell J.E."/>
            <person name="Whiteley M."/>
            <person name="Moran N.A."/>
        </authorList>
    </citation>
    <scope>NUCLEOTIDE SEQUENCE [LARGE SCALE GENOMIC DNA]</scope>
    <source>
        <strain evidence="1 2">Ruf1-X</strain>
    </source>
</reference>
<sequence length="64" mass="6520">MIAGILGACNTLPSQNQPQNIAIENAQAPVSIADYGSTIGFKGGGGDLGGLANMKYVYEAADYV</sequence>
<evidence type="ECO:0000313" key="1">
    <source>
        <dbReference type="EMBL" id="PIT44200.1"/>
    </source>
</evidence>